<reference evidence="5" key="1">
    <citation type="submission" date="2020-05" db="EMBL/GenBank/DDBJ databases">
        <title>Chitinophaga laudate sp. nov., isolated from a tropical peat swamp.</title>
        <authorList>
            <person name="Goh C.B.S."/>
            <person name="Lee M.S."/>
            <person name="Parimannan S."/>
            <person name="Pasbakhsh P."/>
            <person name="Yule C.M."/>
            <person name="Rajandas H."/>
            <person name="Loke S."/>
            <person name="Croft L."/>
            <person name="Tan J.B.L."/>
        </authorList>
    </citation>
    <scope>NUCLEOTIDE SEQUENCE</scope>
    <source>
        <strain evidence="5">Mgbs1</strain>
    </source>
</reference>
<keyword evidence="6" id="KW-1185">Reference proteome</keyword>
<dbReference type="GO" id="GO:0008757">
    <property type="term" value="F:S-adenosylmethionine-dependent methyltransferase activity"/>
    <property type="evidence" value="ECO:0007669"/>
    <property type="project" value="InterPro"/>
</dbReference>
<protein>
    <submittedName>
        <fullName evidence="5">Methyltransferase domain-containing protein</fullName>
    </submittedName>
</protein>
<keyword evidence="4" id="KW-0949">S-adenosyl-L-methionine</keyword>
<dbReference type="CDD" id="cd02440">
    <property type="entry name" value="AdoMet_MTases"/>
    <property type="match status" value="1"/>
</dbReference>
<evidence type="ECO:0000256" key="2">
    <source>
        <dbReference type="ARBA" id="ARBA00022603"/>
    </source>
</evidence>
<keyword evidence="1" id="KW-0597">Phosphoprotein</keyword>
<keyword evidence="2 5" id="KW-0489">Methyltransferase</keyword>
<evidence type="ECO:0000256" key="1">
    <source>
        <dbReference type="ARBA" id="ARBA00022553"/>
    </source>
</evidence>
<dbReference type="SUPFAM" id="SSF53335">
    <property type="entry name" value="S-adenosyl-L-methionine-dependent methyltransferases"/>
    <property type="match status" value="1"/>
</dbReference>
<name>A0A3S1B4A7_9BACT</name>
<dbReference type="PANTHER" id="PTHR32183">
    <property type="match status" value="1"/>
</dbReference>
<dbReference type="EMBL" id="RIAR02000001">
    <property type="protein sequence ID" value="NSL88444.1"/>
    <property type="molecule type" value="Genomic_DNA"/>
</dbReference>
<dbReference type="Gene3D" id="3.40.50.150">
    <property type="entry name" value="Vaccinia Virus protein VP39"/>
    <property type="match status" value="1"/>
</dbReference>
<accession>A0A3S1B4A7</accession>
<dbReference type="GO" id="GO:0032259">
    <property type="term" value="P:methylation"/>
    <property type="evidence" value="ECO:0007669"/>
    <property type="project" value="UniProtKB-KW"/>
</dbReference>
<keyword evidence="3" id="KW-0808">Transferase</keyword>
<dbReference type="PANTHER" id="PTHR32183:SF6">
    <property type="entry name" value="CYSTEINE SULFINATE DESULFINASE_CYSTEINE DESULFURASE AND RELATED ENZYMES"/>
    <property type="match status" value="1"/>
</dbReference>
<proteinExistence type="predicted"/>
<dbReference type="InterPro" id="IPR029063">
    <property type="entry name" value="SAM-dependent_MTases_sf"/>
</dbReference>
<dbReference type="AlphaFoldDB" id="A0A3S1B4A7"/>
<evidence type="ECO:0000256" key="3">
    <source>
        <dbReference type="ARBA" id="ARBA00022679"/>
    </source>
</evidence>
<dbReference type="PROSITE" id="PS51585">
    <property type="entry name" value="SAM_MT_TPMT"/>
    <property type="match status" value="1"/>
</dbReference>
<gene>
    <name evidence="5" type="ORF">ECE50_016510</name>
</gene>
<evidence type="ECO:0000313" key="5">
    <source>
        <dbReference type="EMBL" id="NSL88444.1"/>
    </source>
</evidence>
<dbReference type="Proteomes" id="UP000281028">
    <property type="component" value="Unassembled WGS sequence"/>
</dbReference>
<comment type="caution">
    <text evidence="5">The sequence shown here is derived from an EMBL/GenBank/DDBJ whole genome shotgun (WGS) entry which is preliminary data.</text>
</comment>
<dbReference type="Pfam" id="PF05724">
    <property type="entry name" value="TPMT"/>
    <property type="match status" value="1"/>
</dbReference>
<evidence type="ECO:0000313" key="6">
    <source>
        <dbReference type="Proteomes" id="UP000281028"/>
    </source>
</evidence>
<evidence type="ECO:0000256" key="4">
    <source>
        <dbReference type="ARBA" id="ARBA00022691"/>
    </source>
</evidence>
<dbReference type="InterPro" id="IPR008854">
    <property type="entry name" value="TPMT"/>
</dbReference>
<organism evidence="5 6">
    <name type="scientific">Chitinophaga solisilvae</name>
    <dbReference type="NCBI Taxonomy" id="1233460"/>
    <lineage>
        <taxon>Bacteria</taxon>
        <taxon>Pseudomonadati</taxon>
        <taxon>Bacteroidota</taxon>
        <taxon>Chitinophagia</taxon>
        <taxon>Chitinophagales</taxon>
        <taxon>Chitinophagaceae</taxon>
        <taxon>Chitinophaga</taxon>
    </lineage>
</organism>
<sequence>MENTDLTYWDNRYLTGDTGWDMGRVSPPLQAYIDQVEDRNLRILIPGAGNSYEAAWLQEQGFRHITVIDIAPSLIAQLRQTFTGTAVQVVEADFFTHAGTYDLVLEQTFFCAIPPSQREAYVRHMHTLIRPGGRLAGVLFDRTFTQEGPPFGGNKEEYEQLFAPLFTFKTLERCYNSHPARQGTELFINFIPI</sequence>
<dbReference type="OrthoDB" id="9778208at2"/>